<dbReference type="Gene3D" id="3.40.50.11790">
    <property type="match status" value="1"/>
</dbReference>
<proteinExistence type="inferred from homology"/>
<feature type="domain" description="Tail sheath protein subtilisin-like" evidence="2">
    <location>
        <begin position="66"/>
        <end position="224"/>
    </location>
</feature>
<protein>
    <submittedName>
        <fullName evidence="3">Phage tail sheath protein</fullName>
    </submittedName>
</protein>
<dbReference type="AlphaFoldDB" id="A0AAW3WI54"/>
<evidence type="ECO:0000313" key="4">
    <source>
        <dbReference type="Proteomes" id="UP001194098"/>
    </source>
</evidence>
<dbReference type="RefSeq" id="WP_185687473.1">
    <property type="nucleotide sequence ID" value="NZ_JABAGV010000608.1"/>
</dbReference>
<sequence>MGEPSIQIVFKQAGITAIKRGERGAVVLILKDTMPATYSNPIKMETIDAMIGYQKPPKQVIAYIEKADAADYSEAQSYLETIKWDYVVVPGIGITVDGKPDTEANTTSRATDFATWIKQLRSTKDIKVKAVLPHCPADNEGVINFCTDDIKTANKTYTAAEYCSRIAGMLAGTPLTISATFAPLAEVIDVPHLKKEERDAAVDAGKLILFNDGKKVKIDRAVNSFVTTIENKGDDFKKIKIVDIMDLIHDDIKTTAEDSYIGKYPNDYD</sequence>
<dbReference type="Gene3D" id="3.30.1370.220">
    <property type="match status" value="1"/>
</dbReference>
<evidence type="ECO:0000256" key="1">
    <source>
        <dbReference type="ARBA" id="ARBA00008005"/>
    </source>
</evidence>
<reference evidence="3" key="1">
    <citation type="submission" date="2020-04" db="EMBL/GenBank/DDBJ databases">
        <authorList>
            <person name="Brown S."/>
        </authorList>
    </citation>
    <scope>NUCLEOTIDE SEQUENCE</scope>
    <source>
        <strain evidence="3">DJ015</strain>
    </source>
</reference>
<name>A0AAW3WI54_CLOBE</name>
<organism evidence="3 4">
    <name type="scientific">Clostridium beijerinckii</name>
    <name type="common">Clostridium MP</name>
    <dbReference type="NCBI Taxonomy" id="1520"/>
    <lineage>
        <taxon>Bacteria</taxon>
        <taxon>Bacillati</taxon>
        <taxon>Bacillota</taxon>
        <taxon>Clostridia</taxon>
        <taxon>Eubacteriales</taxon>
        <taxon>Clostridiaceae</taxon>
        <taxon>Clostridium</taxon>
    </lineage>
</organism>
<comment type="caution">
    <text evidence="3">The sequence shown here is derived from an EMBL/GenBank/DDBJ whole genome shotgun (WGS) entry which is preliminary data.</text>
</comment>
<comment type="similarity">
    <text evidence="1">Belongs to the myoviridae tail sheath protein family.</text>
</comment>
<dbReference type="EMBL" id="JABAGV010000608">
    <property type="protein sequence ID" value="MBC2478631.1"/>
    <property type="molecule type" value="Genomic_DNA"/>
</dbReference>
<evidence type="ECO:0000259" key="2">
    <source>
        <dbReference type="Pfam" id="PF04984"/>
    </source>
</evidence>
<feature type="non-terminal residue" evidence="3">
    <location>
        <position position="269"/>
    </location>
</feature>
<dbReference type="Pfam" id="PF04984">
    <property type="entry name" value="Phage_sheath_1"/>
    <property type="match status" value="1"/>
</dbReference>
<reference evidence="3" key="2">
    <citation type="journal article" date="2022" name="Nat. Biotechnol.">
        <title>Carbon-negative production of acetone and isopropanol by gas fermentation at industrial pilot scale.</title>
        <authorList>
            <person name="Liew F.E."/>
            <person name="Nogle R."/>
            <person name="Abdalla T."/>
            <person name="Rasor B.J."/>
            <person name="Canter C."/>
            <person name="Jensen R.O."/>
            <person name="Wang L."/>
            <person name="Strutz J."/>
            <person name="Chirania P."/>
            <person name="De Tissera S."/>
            <person name="Mueller A.P."/>
            <person name="Ruan Z."/>
            <person name="Gao A."/>
            <person name="Tran L."/>
            <person name="Engle N.L."/>
            <person name="Bromley J.C."/>
            <person name="Daniell J."/>
            <person name="Conrado R."/>
            <person name="Tschaplinski T.J."/>
            <person name="Giannone R.J."/>
            <person name="Hettich R.L."/>
            <person name="Karim A.S."/>
            <person name="Simpson S.D."/>
            <person name="Brown S.D."/>
            <person name="Leang C."/>
            <person name="Jewett M.C."/>
            <person name="Kopke M."/>
        </authorList>
    </citation>
    <scope>NUCLEOTIDE SEQUENCE</scope>
    <source>
        <strain evidence="3">DJ015</strain>
    </source>
</reference>
<gene>
    <name evidence="3" type="ORF">HGI39_29005</name>
</gene>
<evidence type="ECO:0000313" key="3">
    <source>
        <dbReference type="EMBL" id="MBC2478631.1"/>
    </source>
</evidence>
<accession>A0AAW3WI54</accession>
<dbReference type="InterPro" id="IPR035089">
    <property type="entry name" value="Phage_sheath_subtilisin"/>
</dbReference>
<dbReference type="Proteomes" id="UP001194098">
    <property type="component" value="Unassembled WGS sequence"/>
</dbReference>